<evidence type="ECO:0000313" key="1">
    <source>
        <dbReference type="EMBL" id="CAI9557905.1"/>
    </source>
</evidence>
<comment type="caution">
    <text evidence="1">The sequence shown here is derived from an EMBL/GenBank/DDBJ whole genome shotgun (WGS) entry which is preliminary data.</text>
</comment>
<evidence type="ECO:0000313" key="2">
    <source>
        <dbReference type="Proteomes" id="UP001162483"/>
    </source>
</evidence>
<name>A0ABN9CCW8_9NEOB</name>
<dbReference type="Proteomes" id="UP001162483">
    <property type="component" value="Unassembled WGS sequence"/>
</dbReference>
<protein>
    <submittedName>
        <fullName evidence="1">Uncharacterized protein</fullName>
    </submittedName>
</protein>
<accession>A0ABN9CCW8</accession>
<proteinExistence type="predicted"/>
<reference evidence="1" key="1">
    <citation type="submission" date="2023-05" db="EMBL/GenBank/DDBJ databases">
        <authorList>
            <person name="Stuckert A."/>
        </authorList>
    </citation>
    <scope>NUCLEOTIDE SEQUENCE</scope>
</reference>
<keyword evidence="2" id="KW-1185">Reference proteome</keyword>
<sequence>MPISATYQYCQSVPHISASQCCLSVPVSAAYKCASVPPISGSQCRLTVPVSATYQCQSVPPIYQCHLSV</sequence>
<gene>
    <name evidence="1" type="ORF">SPARVUS_LOCUS4788650</name>
</gene>
<organism evidence="1 2">
    <name type="scientific">Staurois parvus</name>
    <dbReference type="NCBI Taxonomy" id="386267"/>
    <lineage>
        <taxon>Eukaryota</taxon>
        <taxon>Metazoa</taxon>
        <taxon>Chordata</taxon>
        <taxon>Craniata</taxon>
        <taxon>Vertebrata</taxon>
        <taxon>Euteleostomi</taxon>
        <taxon>Amphibia</taxon>
        <taxon>Batrachia</taxon>
        <taxon>Anura</taxon>
        <taxon>Neobatrachia</taxon>
        <taxon>Ranoidea</taxon>
        <taxon>Ranidae</taxon>
        <taxon>Staurois</taxon>
    </lineage>
</organism>
<feature type="non-terminal residue" evidence="1">
    <location>
        <position position="69"/>
    </location>
</feature>
<dbReference type="EMBL" id="CATNWA010009367">
    <property type="protein sequence ID" value="CAI9557905.1"/>
    <property type="molecule type" value="Genomic_DNA"/>
</dbReference>